<reference evidence="1 2" key="1">
    <citation type="submission" date="2017-02" db="EMBL/GenBank/DDBJ databases">
        <title>Paraburkholderia sophoroidis sp. nov. and Paraburkholderia steynii sp. nov. rhizobial symbionts of the fynbos legume Hypocalyptus sophoroides.</title>
        <authorList>
            <person name="Steenkamp E.T."/>
            <person name="Beukes C.W."/>
            <person name="Van Zyl E."/>
            <person name="Avontuur J."/>
            <person name="Chan W.Y."/>
            <person name="Hassen A."/>
            <person name="Palmer M."/>
            <person name="Mthombeni L."/>
            <person name="Phalane F."/>
            <person name="Sereme K."/>
            <person name="Venter S.N."/>
        </authorList>
    </citation>
    <scope>NUCLEOTIDE SEQUENCE [LARGE SCALE GENOMIC DNA]</scope>
    <source>
        <strain evidence="1 2">HC1.1ba</strain>
    </source>
</reference>
<protein>
    <submittedName>
        <fullName evidence="1">Uncharacterized protein</fullName>
    </submittedName>
</protein>
<comment type="caution">
    <text evidence="1">The sequence shown here is derived from an EMBL/GenBank/DDBJ whole genome shotgun (WGS) entry which is preliminary data.</text>
</comment>
<dbReference type="EMBL" id="MWML01000024">
    <property type="protein sequence ID" value="TCG08851.1"/>
    <property type="molecule type" value="Genomic_DNA"/>
</dbReference>
<gene>
    <name evidence="1" type="ORF">BZM27_09375</name>
</gene>
<proteinExistence type="predicted"/>
<dbReference type="Proteomes" id="UP000294200">
    <property type="component" value="Unassembled WGS sequence"/>
</dbReference>
<evidence type="ECO:0000313" key="2">
    <source>
        <dbReference type="Proteomes" id="UP000294200"/>
    </source>
</evidence>
<sequence>MATKAREGRQRRLNAAKRQIETGRSNFELLCDDLHRAAVAKGYADKKSGQATIKKSMTLHEVIAKAGLDPDRVTPFTGKPATIRERGVKVGDHVMVQGKKAVTDKSMPVDRFEPPEHVALRVGRAIADMKLHAQGANLNGPVTEDQLKACHALARAGEMSQEEVADVEKALNDKRALPTYILRKLSNA</sequence>
<accession>A0A4R0XQG3</accession>
<dbReference type="AlphaFoldDB" id="A0A4R0XQG3"/>
<name>A0A4R0XQG3_9BURK</name>
<keyword evidence="2" id="KW-1185">Reference proteome</keyword>
<organism evidence="1 2">
    <name type="scientific">Paraburkholderia steynii</name>
    <dbReference type="NCBI Taxonomy" id="1245441"/>
    <lineage>
        <taxon>Bacteria</taxon>
        <taxon>Pseudomonadati</taxon>
        <taxon>Pseudomonadota</taxon>
        <taxon>Betaproteobacteria</taxon>
        <taxon>Burkholderiales</taxon>
        <taxon>Burkholderiaceae</taxon>
        <taxon>Paraburkholderia</taxon>
    </lineage>
</organism>
<evidence type="ECO:0000313" key="1">
    <source>
        <dbReference type="EMBL" id="TCG08851.1"/>
    </source>
</evidence>